<keyword evidence="7" id="KW-1185">Reference proteome</keyword>
<evidence type="ECO:0000256" key="2">
    <source>
        <dbReference type="ARBA" id="ARBA00023125"/>
    </source>
</evidence>
<dbReference type="InterPro" id="IPR009057">
    <property type="entry name" value="Homeodomain-like_sf"/>
</dbReference>
<reference evidence="6" key="1">
    <citation type="submission" date="2021-01" db="EMBL/GenBank/DDBJ databases">
        <title>Whole genome shotgun sequence of Actinoplanes cyaneus NBRC 14990.</title>
        <authorList>
            <person name="Komaki H."/>
            <person name="Tamura T."/>
        </authorList>
    </citation>
    <scope>NUCLEOTIDE SEQUENCE</scope>
    <source>
        <strain evidence="6">NBRC 14990</strain>
    </source>
</reference>
<dbReference type="AlphaFoldDB" id="A0A919M0A0"/>
<dbReference type="PRINTS" id="PR00455">
    <property type="entry name" value="HTHTETR"/>
</dbReference>
<dbReference type="PANTHER" id="PTHR30055">
    <property type="entry name" value="HTH-TYPE TRANSCRIPTIONAL REGULATOR RUTR"/>
    <property type="match status" value="1"/>
</dbReference>
<dbReference type="GO" id="GO:0000976">
    <property type="term" value="F:transcription cis-regulatory region binding"/>
    <property type="evidence" value="ECO:0007669"/>
    <property type="project" value="TreeGrafter"/>
</dbReference>
<dbReference type="RefSeq" id="WP_203740617.1">
    <property type="nucleotide sequence ID" value="NZ_BAAAUC010000044.1"/>
</dbReference>
<comment type="caution">
    <text evidence="6">The sequence shown here is derived from an EMBL/GenBank/DDBJ whole genome shotgun (WGS) entry which is preliminary data.</text>
</comment>
<feature type="domain" description="HTH tetR-type" evidence="5">
    <location>
        <begin position="7"/>
        <end position="66"/>
    </location>
</feature>
<dbReference type="InterPro" id="IPR036271">
    <property type="entry name" value="Tet_transcr_reg_TetR-rel_C_sf"/>
</dbReference>
<dbReference type="InterPro" id="IPR049445">
    <property type="entry name" value="TetR_SbtR-like_C"/>
</dbReference>
<sequence length="181" mass="18750">MPRSDALRNRAKVLAAAEAVLAEQGLTARMDAIAARAGVGVGTVYRHFATKEALWQAIVEARVDALLAEAERLRAEADPATAFFTFFGRIVADAAAKKAYTDGLRDAGIDVKDGQGRQIAAMRAAITGLLTRAQAVGAVRGDVALPEVLALLRGASLAAETGDFPPIALEVIVTGLRAGAG</sequence>
<dbReference type="InterPro" id="IPR001647">
    <property type="entry name" value="HTH_TetR"/>
</dbReference>
<evidence type="ECO:0000256" key="4">
    <source>
        <dbReference type="PROSITE-ProRule" id="PRU00335"/>
    </source>
</evidence>
<evidence type="ECO:0000259" key="5">
    <source>
        <dbReference type="PROSITE" id="PS50977"/>
    </source>
</evidence>
<dbReference type="PANTHER" id="PTHR30055:SF234">
    <property type="entry name" value="HTH-TYPE TRANSCRIPTIONAL REGULATOR BETI"/>
    <property type="match status" value="1"/>
</dbReference>
<keyword evidence="2 4" id="KW-0238">DNA-binding</keyword>
<dbReference type="PROSITE" id="PS50977">
    <property type="entry name" value="HTH_TETR_2"/>
    <property type="match status" value="1"/>
</dbReference>
<gene>
    <name evidence="6" type="ORF">Acy02nite_28060</name>
</gene>
<keyword evidence="3" id="KW-0804">Transcription</keyword>
<dbReference type="Proteomes" id="UP000619479">
    <property type="component" value="Unassembled WGS sequence"/>
</dbReference>
<dbReference type="Pfam" id="PF00440">
    <property type="entry name" value="TetR_N"/>
    <property type="match status" value="1"/>
</dbReference>
<feature type="DNA-binding region" description="H-T-H motif" evidence="4">
    <location>
        <begin position="29"/>
        <end position="48"/>
    </location>
</feature>
<dbReference type="Gene3D" id="1.10.357.10">
    <property type="entry name" value="Tetracycline Repressor, domain 2"/>
    <property type="match status" value="1"/>
</dbReference>
<evidence type="ECO:0000313" key="6">
    <source>
        <dbReference type="EMBL" id="GID64925.1"/>
    </source>
</evidence>
<dbReference type="Pfam" id="PF21597">
    <property type="entry name" value="TetR_C_43"/>
    <property type="match status" value="1"/>
</dbReference>
<dbReference type="GO" id="GO:0003700">
    <property type="term" value="F:DNA-binding transcription factor activity"/>
    <property type="evidence" value="ECO:0007669"/>
    <property type="project" value="TreeGrafter"/>
</dbReference>
<dbReference type="InterPro" id="IPR050109">
    <property type="entry name" value="HTH-type_TetR-like_transc_reg"/>
</dbReference>
<dbReference type="EMBL" id="BOMH01000019">
    <property type="protein sequence ID" value="GID64925.1"/>
    <property type="molecule type" value="Genomic_DNA"/>
</dbReference>
<accession>A0A919M0A0</accession>
<proteinExistence type="predicted"/>
<dbReference type="SUPFAM" id="SSF48498">
    <property type="entry name" value="Tetracyclin repressor-like, C-terminal domain"/>
    <property type="match status" value="1"/>
</dbReference>
<protein>
    <submittedName>
        <fullName evidence="6">TetR family transcriptional regulator</fullName>
    </submittedName>
</protein>
<name>A0A919M0A0_9ACTN</name>
<keyword evidence="1" id="KW-0805">Transcription regulation</keyword>
<dbReference type="SUPFAM" id="SSF46689">
    <property type="entry name" value="Homeodomain-like"/>
    <property type="match status" value="1"/>
</dbReference>
<evidence type="ECO:0000256" key="1">
    <source>
        <dbReference type="ARBA" id="ARBA00023015"/>
    </source>
</evidence>
<organism evidence="6 7">
    <name type="scientific">Actinoplanes cyaneus</name>
    <dbReference type="NCBI Taxonomy" id="52696"/>
    <lineage>
        <taxon>Bacteria</taxon>
        <taxon>Bacillati</taxon>
        <taxon>Actinomycetota</taxon>
        <taxon>Actinomycetes</taxon>
        <taxon>Micromonosporales</taxon>
        <taxon>Micromonosporaceae</taxon>
        <taxon>Actinoplanes</taxon>
    </lineage>
</organism>
<evidence type="ECO:0000256" key="3">
    <source>
        <dbReference type="ARBA" id="ARBA00023163"/>
    </source>
</evidence>
<evidence type="ECO:0000313" key="7">
    <source>
        <dbReference type="Proteomes" id="UP000619479"/>
    </source>
</evidence>